<dbReference type="eggNOG" id="COG0395">
    <property type="taxonomic scope" value="Bacteria"/>
</dbReference>
<name>A7VPJ7_9FIRM</name>
<keyword evidence="3" id="KW-1003">Cell membrane</keyword>
<evidence type="ECO:0000256" key="5">
    <source>
        <dbReference type="ARBA" id="ARBA00022989"/>
    </source>
</evidence>
<comment type="caution">
    <text evidence="9">The sequence shown here is derived from an EMBL/GenBank/DDBJ whole genome shotgun (WGS) entry which is preliminary data.</text>
</comment>
<evidence type="ECO:0000256" key="1">
    <source>
        <dbReference type="ARBA" id="ARBA00004651"/>
    </source>
</evidence>
<feature type="transmembrane region" description="Helical" evidence="7">
    <location>
        <begin position="125"/>
        <end position="147"/>
    </location>
</feature>
<dbReference type="InterPro" id="IPR000515">
    <property type="entry name" value="MetI-like"/>
</dbReference>
<evidence type="ECO:0000259" key="8">
    <source>
        <dbReference type="PROSITE" id="PS50928"/>
    </source>
</evidence>
<dbReference type="HOGENOM" id="CLU_016047_1_1_9"/>
<comment type="subcellular location">
    <subcellularLocation>
        <location evidence="1 7">Cell membrane</location>
        <topology evidence="1 7">Multi-pass membrane protein</topology>
    </subcellularLocation>
</comment>
<evidence type="ECO:0000256" key="6">
    <source>
        <dbReference type="ARBA" id="ARBA00023136"/>
    </source>
</evidence>
<evidence type="ECO:0000313" key="9">
    <source>
        <dbReference type="EMBL" id="EDO62659.1"/>
    </source>
</evidence>
<feature type="transmembrane region" description="Helical" evidence="7">
    <location>
        <begin position="153"/>
        <end position="175"/>
    </location>
</feature>
<dbReference type="SUPFAM" id="SSF161098">
    <property type="entry name" value="MetI-like"/>
    <property type="match status" value="1"/>
</dbReference>
<evidence type="ECO:0000313" key="12">
    <source>
        <dbReference type="Proteomes" id="UP000220611"/>
    </source>
</evidence>
<keyword evidence="12" id="KW-1185">Reference proteome</keyword>
<keyword evidence="6 7" id="KW-0472">Membrane</keyword>
<feature type="transmembrane region" description="Helical" evidence="7">
    <location>
        <begin position="94"/>
        <end position="116"/>
    </location>
</feature>
<dbReference type="InterPro" id="IPR035906">
    <property type="entry name" value="MetI-like_sf"/>
</dbReference>
<feature type="transmembrane region" description="Helical" evidence="7">
    <location>
        <begin position="29"/>
        <end position="50"/>
    </location>
</feature>
<sequence length="297" mass="33346">MGDVRRGIEGRFHKMKNSTARAKKIIKRVVLIIVIFAISLIWLMPMLWIISTSLRLPTQSFTLPPHFLPTEFYWSNYAKVFDILPFLSFLKNSVIVTVIGTGVQIFISSLAAYAFARIDFPGKKVWFIVFLSGLMIPAQVTVIPKFLMLKGVGLLNTIWALILPAIIDPLAIFLLRQNMLTIPKSYDESAYMDGAGRFRIYRSIIFPMCMPSIVVVLVTRALVLWNDFFQPLIFISEYKNMTLPLGLTVLKGQAEFGSGSISIVLAGVVMSFIPPLLLYIFCQKKLISATVLAGLKS</sequence>
<accession>A7VPJ7</accession>
<dbReference type="GO" id="GO:0055085">
    <property type="term" value="P:transmembrane transport"/>
    <property type="evidence" value="ECO:0007669"/>
    <property type="project" value="InterPro"/>
</dbReference>
<proteinExistence type="inferred from homology"/>
<feature type="transmembrane region" description="Helical" evidence="7">
    <location>
        <begin position="204"/>
        <end position="225"/>
    </location>
</feature>
<dbReference type="Proteomes" id="UP000220611">
    <property type="component" value="Unassembled WGS sequence"/>
</dbReference>
<evidence type="ECO:0000256" key="3">
    <source>
        <dbReference type="ARBA" id="ARBA00022475"/>
    </source>
</evidence>
<dbReference type="EMBL" id="ABCB02000013">
    <property type="protein sequence ID" value="EDO62659.1"/>
    <property type="molecule type" value="Genomic_DNA"/>
</dbReference>
<dbReference type="OrthoDB" id="9771544at2"/>
<comment type="similarity">
    <text evidence="7">Belongs to the binding-protein-dependent transport system permease family.</text>
</comment>
<organism evidence="9 11">
    <name type="scientific">[Clostridium] leptum DSM 753</name>
    <dbReference type="NCBI Taxonomy" id="428125"/>
    <lineage>
        <taxon>Bacteria</taxon>
        <taxon>Bacillati</taxon>
        <taxon>Bacillota</taxon>
        <taxon>Clostridia</taxon>
        <taxon>Eubacteriales</taxon>
        <taxon>Oscillospiraceae</taxon>
        <taxon>Oscillospiraceae incertae sedis</taxon>
    </lineage>
</organism>
<reference evidence="10 12" key="3">
    <citation type="submission" date="2017-07" db="EMBL/GenBank/DDBJ databases">
        <title>Prevalence of linear plasmids in Cutibacterium (Propionibacterium) acnes isolates obtained from prostatic tissue.</title>
        <authorList>
            <person name="Davidsson S."/>
            <person name="Carlsson J."/>
            <person name="Molling P."/>
            <person name="Andren O."/>
            <person name="Andersson S.-O."/>
            <person name="Brzuszkiewicz E."/>
            <person name="Poehlein A."/>
            <person name="Al-Zeer M."/>
            <person name="Brinkmann V."/>
            <person name="Scavenius C."/>
            <person name="Nazipi S."/>
            <person name="Soderquist B."/>
            <person name="Bruggemann H."/>
        </authorList>
    </citation>
    <scope>NUCLEOTIDE SEQUENCE [LARGE SCALE GENOMIC DNA]</scope>
    <source>
        <strain evidence="10 12">DSM 753</strain>
    </source>
</reference>
<evidence type="ECO:0000256" key="7">
    <source>
        <dbReference type="RuleBase" id="RU363032"/>
    </source>
</evidence>
<dbReference type="Pfam" id="PF00528">
    <property type="entry name" value="BPD_transp_1"/>
    <property type="match status" value="1"/>
</dbReference>
<dbReference type="PANTHER" id="PTHR43744:SF12">
    <property type="entry name" value="ABC TRANSPORTER PERMEASE PROTEIN MG189-RELATED"/>
    <property type="match status" value="1"/>
</dbReference>
<gene>
    <name evidence="10" type="ORF">CH238_08750</name>
    <name evidence="9" type="ORF">CLOLEP_00473</name>
</gene>
<dbReference type="AlphaFoldDB" id="A7VPJ7"/>
<dbReference type="Gene3D" id="1.10.3720.10">
    <property type="entry name" value="MetI-like"/>
    <property type="match status" value="1"/>
</dbReference>
<reference evidence="9 11" key="1">
    <citation type="submission" date="2007-08" db="EMBL/GenBank/DDBJ databases">
        <title>Draft genome sequence of Clostridium leptum (DSM 753).</title>
        <authorList>
            <person name="Sudarsanam P."/>
            <person name="Ley R."/>
            <person name="Guruge J."/>
            <person name="Turnbaugh P.J."/>
            <person name="Mahowald M."/>
            <person name="Liep D."/>
            <person name="Gordon J."/>
        </authorList>
    </citation>
    <scope>NUCLEOTIDE SEQUENCE [LARGE SCALE GENOMIC DNA]</scope>
    <source>
        <strain evidence="9 11">DSM 753</strain>
    </source>
</reference>
<dbReference type="Proteomes" id="UP000003490">
    <property type="component" value="Unassembled WGS sequence"/>
</dbReference>
<feature type="transmembrane region" description="Helical" evidence="7">
    <location>
        <begin position="261"/>
        <end position="282"/>
    </location>
</feature>
<dbReference type="EMBL" id="NOXF01000006">
    <property type="protein sequence ID" value="PEQ24274.1"/>
    <property type="molecule type" value="Genomic_DNA"/>
</dbReference>
<dbReference type="GO" id="GO:0005886">
    <property type="term" value="C:plasma membrane"/>
    <property type="evidence" value="ECO:0007669"/>
    <property type="project" value="UniProtKB-SubCell"/>
</dbReference>
<keyword evidence="2 7" id="KW-0813">Transport</keyword>
<keyword evidence="4 7" id="KW-0812">Transmembrane</keyword>
<evidence type="ECO:0000256" key="4">
    <source>
        <dbReference type="ARBA" id="ARBA00022692"/>
    </source>
</evidence>
<feature type="domain" description="ABC transmembrane type-1" evidence="8">
    <location>
        <begin position="90"/>
        <end position="282"/>
    </location>
</feature>
<evidence type="ECO:0000256" key="2">
    <source>
        <dbReference type="ARBA" id="ARBA00022448"/>
    </source>
</evidence>
<protein>
    <submittedName>
        <fullName evidence="9">ABC transporter, permease protein</fullName>
    </submittedName>
    <submittedName>
        <fullName evidence="10">Carbohydrate ABC transporter permease</fullName>
    </submittedName>
</protein>
<dbReference type="CDD" id="cd06261">
    <property type="entry name" value="TM_PBP2"/>
    <property type="match status" value="1"/>
</dbReference>
<dbReference type="PROSITE" id="PS50928">
    <property type="entry name" value="ABC_TM1"/>
    <property type="match status" value="1"/>
</dbReference>
<evidence type="ECO:0000313" key="10">
    <source>
        <dbReference type="EMBL" id="PEQ24274.1"/>
    </source>
</evidence>
<keyword evidence="5 7" id="KW-1133">Transmembrane helix</keyword>
<dbReference type="PANTHER" id="PTHR43744">
    <property type="entry name" value="ABC TRANSPORTER PERMEASE PROTEIN MG189-RELATED-RELATED"/>
    <property type="match status" value="1"/>
</dbReference>
<reference evidence="9 11" key="2">
    <citation type="submission" date="2007-08" db="EMBL/GenBank/DDBJ databases">
        <authorList>
            <person name="Fulton L."/>
            <person name="Clifton S."/>
            <person name="Fulton B."/>
            <person name="Xu J."/>
            <person name="Minx P."/>
            <person name="Pepin K.H."/>
            <person name="Johnson M."/>
            <person name="Thiruvilangam P."/>
            <person name="Bhonagiri V."/>
            <person name="Nash W.E."/>
            <person name="Wang C."/>
            <person name="Mardis E.R."/>
            <person name="Wilson R.K."/>
        </authorList>
    </citation>
    <scope>NUCLEOTIDE SEQUENCE [LARGE SCALE GENOMIC DNA]</scope>
    <source>
        <strain evidence="9 11">DSM 753</strain>
    </source>
</reference>
<evidence type="ECO:0000313" key="11">
    <source>
        <dbReference type="Proteomes" id="UP000003490"/>
    </source>
</evidence>